<dbReference type="PROSITE" id="PS51321">
    <property type="entry name" value="TFIIS_CENTRAL"/>
    <property type="match status" value="1"/>
</dbReference>
<dbReference type="STRING" id="27835.A0A0N4YYH6"/>
<dbReference type="PANTHER" id="PTHR11477">
    <property type="entry name" value="TRANSCRIPTION FACTOR S-II ZINC FINGER DOMAIN-CONTAINING PROTEIN"/>
    <property type="match status" value="1"/>
</dbReference>
<evidence type="ECO:0000313" key="3">
    <source>
        <dbReference type="EMBL" id="VDL87037.1"/>
    </source>
</evidence>
<dbReference type="SMART" id="SM00510">
    <property type="entry name" value="TFS2M"/>
    <property type="match status" value="1"/>
</dbReference>
<keyword evidence="4" id="KW-1185">Reference proteome</keyword>
<dbReference type="Pfam" id="PF07500">
    <property type="entry name" value="TFIIS_M"/>
    <property type="match status" value="1"/>
</dbReference>
<dbReference type="Pfam" id="PF07744">
    <property type="entry name" value="SPOC"/>
    <property type="match status" value="1"/>
</dbReference>
<accession>A0A0N4YYH6</accession>
<evidence type="ECO:0000256" key="1">
    <source>
        <dbReference type="SAM" id="MobiDB-lite"/>
    </source>
</evidence>
<proteinExistence type="predicted"/>
<sequence length="605" mass="67971">MPTDYVVILEAVVSMRRELIRRVLPEGYGALTLLRSDGQLLTTGPTLANLTEFIFKYPEYEPVLPGAKKKPAPKNEQTSESKKTSPKVLSKDSDRIRFNVKRAFSDALQKRAKMDKLKSSIKLCKDVSESVEAALFKHCQSNLNSPRYKTWTKAFIENVADCRNKSFYHRVLTGAIAVQKLVTLDGEDMRKPEYSAPQDGKYLSLYYIIVDEEKASENKKSPSEVNDEEKDEKDVDKKESSKNSSGKSTPRALRTASAKELSTPPSGKLTRISSAKSVKKVPRQAETPKAAASRSVSALDSILGDGNKDTTEQHLSHFYDVNCSICLAKQKSQAEAEKREREEKEKQRLEDKRFREMLPVESFTPYPSREPITIEDADYRRGSQGFDEMRRIPSPESTGAACASDEEYAGSYDGGGGSPGFPDRDTEPHSGLWSGQIFMNNSSMATSLYLISNPVAYKLVPTLPPVLRIKGRIVPVIVFDYVHETVKHGEHHVAVLRLTRPTDMEGEQRYISIYEDMRRKGRYFAVDVPPDSFFKDIYLLPLGPGEEPPAILLPFDGPGLPARHPAIILCVIVMYKRSRSRKLESGKSYSRESLVDRSPRDAHFQ</sequence>
<dbReference type="PANTHER" id="PTHR11477:SF51">
    <property type="entry name" value="PROTEIN PARTNER OF SNF, ISOFORM B"/>
    <property type="match status" value="1"/>
</dbReference>
<name>A0A0N4YYH6_NIPBR</name>
<dbReference type="Gene3D" id="1.10.472.30">
    <property type="entry name" value="Transcription elongation factor S-II, central domain"/>
    <property type="match status" value="1"/>
</dbReference>
<feature type="region of interest" description="Disordered" evidence="1">
    <location>
        <begin position="217"/>
        <end position="297"/>
    </location>
</feature>
<dbReference type="AlphaFoldDB" id="A0A0N4YYH6"/>
<reference evidence="5" key="1">
    <citation type="submission" date="2017-02" db="UniProtKB">
        <authorList>
            <consortium name="WormBaseParasite"/>
        </authorList>
    </citation>
    <scope>IDENTIFICATION</scope>
</reference>
<protein>
    <submittedName>
        <fullName evidence="5">TFIIS central domain-containing protein</fullName>
    </submittedName>
</protein>
<feature type="region of interest" description="Disordered" evidence="1">
    <location>
        <begin position="406"/>
        <end position="429"/>
    </location>
</feature>
<gene>
    <name evidence="3" type="ORF">NBR_LOCUS22299</name>
</gene>
<dbReference type="InterPro" id="IPR003618">
    <property type="entry name" value="TFIIS_cen_dom"/>
</dbReference>
<feature type="compositionally biased region" description="Basic and acidic residues" evidence="1">
    <location>
        <begin position="232"/>
        <end position="241"/>
    </location>
</feature>
<evidence type="ECO:0000313" key="5">
    <source>
        <dbReference type="WBParaSite" id="NBR_0002229801-mRNA-1"/>
    </source>
</evidence>
<organism evidence="5">
    <name type="scientific">Nippostrongylus brasiliensis</name>
    <name type="common">Rat hookworm</name>
    <dbReference type="NCBI Taxonomy" id="27835"/>
    <lineage>
        <taxon>Eukaryota</taxon>
        <taxon>Metazoa</taxon>
        <taxon>Ecdysozoa</taxon>
        <taxon>Nematoda</taxon>
        <taxon>Chromadorea</taxon>
        <taxon>Rhabditida</taxon>
        <taxon>Rhabditina</taxon>
        <taxon>Rhabditomorpha</taxon>
        <taxon>Strongyloidea</taxon>
        <taxon>Heligmosomidae</taxon>
        <taxon>Nippostrongylus</taxon>
    </lineage>
</organism>
<dbReference type="InterPro" id="IPR012921">
    <property type="entry name" value="SPOC_C"/>
</dbReference>
<dbReference type="InterPro" id="IPR036575">
    <property type="entry name" value="TFIIS_cen_dom_sf"/>
</dbReference>
<feature type="domain" description="TFIIS central" evidence="2">
    <location>
        <begin position="96"/>
        <end position="217"/>
    </location>
</feature>
<dbReference type="CDD" id="cd21538">
    <property type="entry name" value="SPOC_TFIIS"/>
    <property type="match status" value="1"/>
</dbReference>
<dbReference type="Proteomes" id="UP000271162">
    <property type="component" value="Unassembled WGS sequence"/>
</dbReference>
<feature type="region of interest" description="Disordered" evidence="1">
    <location>
        <begin position="66"/>
        <end position="90"/>
    </location>
</feature>
<evidence type="ECO:0000259" key="2">
    <source>
        <dbReference type="PROSITE" id="PS51321"/>
    </source>
</evidence>
<dbReference type="WBParaSite" id="NBR_0002229801-mRNA-1">
    <property type="protein sequence ID" value="NBR_0002229801-mRNA-1"/>
    <property type="gene ID" value="NBR_0002229801"/>
</dbReference>
<dbReference type="GO" id="GO:0005634">
    <property type="term" value="C:nucleus"/>
    <property type="evidence" value="ECO:0007669"/>
    <property type="project" value="TreeGrafter"/>
</dbReference>
<feature type="region of interest" description="Disordered" evidence="1">
    <location>
        <begin position="586"/>
        <end position="605"/>
    </location>
</feature>
<evidence type="ECO:0000313" key="4">
    <source>
        <dbReference type="Proteomes" id="UP000271162"/>
    </source>
</evidence>
<feature type="compositionally biased region" description="Basic and acidic residues" evidence="1">
    <location>
        <begin position="77"/>
        <end position="90"/>
    </location>
</feature>
<dbReference type="SUPFAM" id="SSF46942">
    <property type="entry name" value="Elongation factor TFIIS domain 2"/>
    <property type="match status" value="1"/>
</dbReference>
<reference evidence="3 4" key="2">
    <citation type="submission" date="2018-11" db="EMBL/GenBank/DDBJ databases">
        <authorList>
            <consortium name="Pathogen Informatics"/>
        </authorList>
    </citation>
    <scope>NUCLEOTIDE SEQUENCE [LARGE SCALE GENOMIC DNA]</scope>
</reference>
<dbReference type="EMBL" id="UYSL01027758">
    <property type="protein sequence ID" value="VDL87037.1"/>
    <property type="molecule type" value="Genomic_DNA"/>
</dbReference>
<dbReference type="GO" id="GO:0006351">
    <property type="term" value="P:DNA-templated transcription"/>
    <property type="evidence" value="ECO:0007669"/>
    <property type="project" value="InterPro"/>
</dbReference>